<gene>
    <name evidence="2" type="ordered locus">Os03g0395801</name>
    <name evidence="2" type="ORF">OSNPB_030395801</name>
</gene>
<dbReference type="AlphaFoldDB" id="A0A0N7KHE1"/>
<dbReference type="EMBL" id="AP014959">
    <property type="protein sequence ID" value="BAS84561.1"/>
    <property type="molecule type" value="Genomic_DNA"/>
</dbReference>
<reference evidence="2 3" key="2">
    <citation type="journal article" date="2013" name="Plant Cell Physiol.">
        <title>Rice Annotation Project Database (RAP-DB): an integrative and interactive database for rice genomics.</title>
        <authorList>
            <person name="Sakai H."/>
            <person name="Lee S.S."/>
            <person name="Tanaka T."/>
            <person name="Numa H."/>
            <person name="Kim J."/>
            <person name="Kawahara Y."/>
            <person name="Wakimoto H."/>
            <person name="Yang C.C."/>
            <person name="Iwamoto M."/>
            <person name="Abe T."/>
            <person name="Yamada Y."/>
            <person name="Muto A."/>
            <person name="Inokuchi H."/>
            <person name="Ikemura T."/>
            <person name="Matsumoto T."/>
            <person name="Sasaki T."/>
            <person name="Itoh T."/>
        </authorList>
    </citation>
    <scope>NUCLEOTIDE SEQUENCE [LARGE SCALE GENOMIC DNA]</scope>
    <source>
        <strain evidence="3">cv. Nipponbare</strain>
    </source>
</reference>
<proteinExistence type="predicted"/>
<dbReference type="Proteomes" id="UP000059680">
    <property type="component" value="Chromosome 3"/>
</dbReference>
<accession>A0A0N7KHE1</accession>
<name>A0A0N7KHE1_ORYSJ</name>
<sequence>VGSRPAPARRHGTVVLCTSRRVHPLPKLPTARIGSGHRRGGAPRDGLFKPAGRRDVAAANRFPVHTGQRSSS</sequence>
<dbReference type="PaxDb" id="39947-A0A0N7KHE1"/>
<reference evidence="2 3" key="3">
    <citation type="journal article" date="2013" name="Rice">
        <title>Improvement of the Oryza sativa Nipponbare reference genome using next generation sequence and optical map data.</title>
        <authorList>
            <person name="Kawahara Y."/>
            <person name="de la Bastide M."/>
            <person name="Hamilton J.P."/>
            <person name="Kanamori H."/>
            <person name="McCombie W.R."/>
            <person name="Ouyang S."/>
            <person name="Schwartz D.C."/>
            <person name="Tanaka T."/>
            <person name="Wu J."/>
            <person name="Zhou S."/>
            <person name="Childs K.L."/>
            <person name="Davidson R.M."/>
            <person name="Lin H."/>
            <person name="Quesada-Ocampo L."/>
            <person name="Vaillancourt B."/>
            <person name="Sakai H."/>
            <person name="Lee S.S."/>
            <person name="Kim J."/>
            <person name="Numa H."/>
            <person name="Itoh T."/>
            <person name="Buell C.R."/>
            <person name="Matsumoto T."/>
        </authorList>
    </citation>
    <scope>NUCLEOTIDE SEQUENCE [LARGE SCALE GENOMIC DNA]</scope>
    <source>
        <strain evidence="3">cv. Nipponbare</strain>
    </source>
</reference>
<feature type="non-terminal residue" evidence="2">
    <location>
        <position position="1"/>
    </location>
</feature>
<evidence type="ECO:0000313" key="2">
    <source>
        <dbReference type="EMBL" id="BAS84561.1"/>
    </source>
</evidence>
<keyword evidence="3" id="KW-1185">Reference proteome</keyword>
<reference evidence="3" key="1">
    <citation type="journal article" date="2005" name="Nature">
        <title>The map-based sequence of the rice genome.</title>
        <authorList>
            <consortium name="International rice genome sequencing project (IRGSP)"/>
            <person name="Matsumoto T."/>
            <person name="Wu J."/>
            <person name="Kanamori H."/>
            <person name="Katayose Y."/>
            <person name="Fujisawa M."/>
            <person name="Namiki N."/>
            <person name="Mizuno H."/>
            <person name="Yamamoto K."/>
            <person name="Antonio B.A."/>
            <person name="Baba T."/>
            <person name="Sakata K."/>
            <person name="Nagamura Y."/>
            <person name="Aoki H."/>
            <person name="Arikawa K."/>
            <person name="Arita K."/>
            <person name="Bito T."/>
            <person name="Chiden Y."/>
            <person name="Fujitsuka N."/>
            <person name="Fukunaka R."/>
            <person name="Hamada M."/>
            <person name="Harada C."/>
            <person name="Hayashi A."/>
            <person name="Hijishita S."/>
            <person name="Honda M."/>
            <person name="Hosokawa S."/>
            <person name="Ichikawa Y."/>
            <person name="Idonuma A."/>
            <person name="Iijima M."/>
            <person name="Ikeda M."/>
            <person name="Ikeno M."/>
            <person name="Ito K."/>
            <person name="Ito S."/>
            <person name="Ito T."/>
            <person name="Ito Y."/>
            <person name="Ito Y."/>
            <person name="Iwabuchi A."/>
            <person name="Kamiya K."/>
            <person name="Karasawa W."/>
            <person name="Kurita K."/>
            <person name="Katagiri S."/>
            <person name="Kikuta A."/>
            <person name="Kobayashi H."/>
            <person name="Kobayashi N."/>
            <person name="Machita K."/>
            <person name="Maehara T."/>
            <person name="Masukawa M."/>
            <person name="Mizubayashi T."/>
            <person name="Mukai Y."/>
            <person name="Nagasaki H."/>
            <person name="Nagata Y."/>
            <person name="Naito S."/>
            <person name="Nakashima M."/>
            <person name="Nakama Y."/>
            <person name="Nakamichi Y."/>
            <person name="Nakamura M."/>
            <person name="Meguro A."/>
            <person name="Negishi M."/>
            <person name="Ohta I."/>
            <person name="Ohta T."/>
            <person name="Okamoto M."/>
            <person name="Ono N."/>
            <person name="Saji S."/>
            <person name="Sakaguchi M."/>
            <person name="Sakai K."/>
            <person name="Shibata M."/>
            <person name="Shimokawa T."/>
            <person name="Song J."/>
            <person name="Takazaki Y."/>
            <person name="Terasawa K."/>
            <person name="Tsugane M."/>
            <person name="Tsuji K."/>
            <person name="Ueda S."/>
            <person name="Waki K."/>
            <person name="Yamagata H."/>
            <person name="Yamamoto M."/>
            <person name="Yamamoto S."/>
            <person name="Yamane H."/>
            <person name="Yoshiki S."/>
            <person name="Yoshihara R."/>
            <person name="Yukawa K."/>
            <person name="Zhong H."/>
            <person name="Yano M."/>
            <person name="Yuan Q."/>
            <person name="Ouyang S."/>
            <person name="Liu J."/>
            <person name="Jones K.M."/>
            <person name="Gansberger K."/>
            <person name="Moffat K."/>
            <person name="Hill J."/>
            <person name="Bera J."/>
            <person name="Fadrosh D."/>
            <person name="Jin S."/>
            <person name="Johri S."/>
            <person name="Kim M."/>
            <person name="Overton L."/>
            <person name="Reardon M."/>
            <person name="Tsitrin T."/>
            <person name="Vuong H."/>
            <person name="Weaver B."/>
            <person name="Ciecko A."/>
            <person name="Tallon L."/>
            <person name="Jackson J."/>
            <person name="Pai G."/>
            <person name="Aken S.V."/>
            <person name="Utterback T."/>
            <person name="Reidmuller S."/>
            <person name="Feldblyum T."/>
            <person name="Hsiao J."/>
            <person name="Zismann V."/>
            <person name="Iobst S."/>
            <person name="de Vazeille A.R."/>
            <person name="Buell C.R."/>
            <person name="Ying K."/>
            <person name="Li Y."/>
            <person name="Lu T."/>
            <person name="Huang Y."/>
            <person name="Zhao Q."/>
            <person name="Feng Q."/>
            <person name="Zhang L."/>
            <person name="Zhu J."/>
            <person name="Weng Q."/>
            <person name="Mu J."/>
            <person name="Lu Y."/>
            <person name="Fan D."/>
            <person name="Liu Y."/>
            <person name="Guan J."/>
            <person name="Zhang Y."/>
            <person name="Yu S."/>
            <person name="Liu X."/>
            <person name="Zhang Y."/>
            <person name="Hong G."/>
            <person name="Han B."/>
            <person name="Choisne N."/>
            <person name="Demange N."/>
            <person name="Orjeda G."/>
            <person name="Samain S."/>
            <person name="Cattolico L."/>
            <person name="Pelletier E."/>
            <person name="Couloux A."/>
            <person name="Segurens B."/>
            <person name="Wincker P."/>
            <person name="D'Hont A."/>
            <person name="Scarpelli C."/>
            <person name="Weissenbach J."/>
            <person name="Salanoubat M."/>
            <person name="Quetier F."/>
            <person name="Yu Y."/>
            <person name="Kim H.R."/>
            <person name="Rambo T."/>
            <person name="Currie J."/>
            <person name="Collura K."/>
            <person name="Luo M."/>
            <person name="Yang T."/>
            <person name="Ammiraju J.S.S."/>
            <person name="Engler F."/>
            <person name="Soderlund C."/>
            <person name="Wing R.A."/>
            <person name="Palmer L.E."/>
            <person name="de la Bastide M."/>
            <person name="Spiegel L."/>
            <person name="Nascimento L."/>
            <person name="Zutavern T."/>
            <person name="O'Shaughnessy A."/>
            <person name="Dike S."/>
            <person name="Dedhia N."/>
            <person name="Preston R."/>
            <person name="Balija V."/>
            <person name="McCombie W.R."/>
            <person name="Chow T."/>
            <person name="Chen H."/>
            <person name="Chung M."/>
            <person name="Chen C."/>
            <person name="Shaw J."/>
            <person name="Wu H."/>
            <person name="Hsiao K."/>
            <person name="Chao Y."/>
            <person name="Chu M."/>
            <person name="Cheng C."/>
            <person name="Hour A."/>
            <person name="Lee P."/>
            <person name="Lin S."/>
            <person name="Lin Y."/>
            <person name="Liou J."/>
            <person name="Liu S."/>
            <person name="Hsing Y."/>
            <person name="Raghuvanshi S."/>
            <person name="Mohanty A."/>
            <person name="Bharti A.K."/>
            <person name="Gaur A."/>
            <person name="Gupta V."/>
            <person name="Kumar D."/>
            <person name="Ravi V."/>
            <person name="Vij S."/>
            <person name="Kapur A."/>
            <person name="Khurana P."/>
            <person name="Khurana P."/>
            <person name="Khurana J.P."/>
            <person name="Tyagi A.K."/>
            <person name="Gaikwad K."/>
            <person name="Singh A."/>
            <person name="Dalal V."/>
            <person name="Srivastava S."/>
            <person name="Dixit A."/>
            <person name="Pal A.K."/>
            <person name="Ghazi I.A."/>
            <person name="Yadav M."/>
            <person name="Pandit A."/>
            <person name="Bhargava A."/>
            <person name="Sureshbabu K."/>
            <person name="Batra K."/>
            <person name="Sharma T.R."/>
            <person name="Mohapatra T."/>
            <person name="Singh N.K."/>
            <person name="Messing J."/>
            <person name="Nelson A.B."/>
            <person name="Fuks G."/>
            <person name="Kavchok S."/>
            <person name="Keizer G."/>
            <person name="Linton E."/>
            <person name="Llaca V."/>
            <person name="Song R."/>
            <person name="Tanyolac B."/>
            <person name="Young S."/>
            <person name="Ho-Il K."/>
            <person name="Hahn J.H."/>
            <person name="Sangsakoo G."/>
            <person name="Vanavichit A."/>
            <person name="de Mattos Luiz.A.T."/>
            <person name="Zimmer P.D."/>
            <person name="Malone G."/>
            <person name="Dellagostin O."/>
            <person name="de Oliveira A.C."/>
            <person name="Bevan M."/>
            <person name="Bancroft I."/>
            <person name="Minx P."/>
            <person name="Cordum H."/>
            <person name="Wilson R."/>
            <person name="Cheng Z."/>
            <person name="Jin W."/>
            <person name="Jiang J."/>
            <person name="Leong S.A."/>
            <person name="Iwama H."/>
            <person name="Gojobori T."/>
            <person name="Itoh T."/>
            <person name="Niimura Y."/>
            <person name="Fujii Y."/>
            <person name="Habara T."/>
            <person name="Sakai H."/>
            <person name="Sato Y."/>
            <person name="Wilson G."/>
            <person name="Kumar K."/>
            <person name="McCouch S."/>
            <person name="Juretic N."/>
            <person name="Hoen D."/>
            <person name="Wright S."/>
            <person name="Bruskiewich R."/>
            <person name="Bureau T."/>
            <person name="Miyao A."/>
            <person name="Hirochika H."/>
            <person name="Nishikawa T."/>
            <person name="Kadowaki K."/>
            <person name="Sugiura M."/>
            <person name="Burr B."/>
            <person name="Sasaki T."/>
        </authorList>
    </citation>
    <scope>NUCLEOTIDE SEQUENCE [LARGE SCALE GENOMIC DNA]</scope>
    <source>
        <strain evidence="3">cv. Nipponbare</strain>
    </source>
</reference>
<dbReference type="InParanoid" id="A0A0N7KHE1"/>
<evidence type="ECO:0000256" key="1">
    <source>
        <dbReference type="SAM" id="MobiDB-lite"/>
    </source>
</evidence>
<feature type="region of interest" description="Disordered" evidence="1">
    <location>
        <begin position="26"/>
        <end position="72"/>
    </location>
</feature>
<protein>
    <submittedName>
        <fullName evidence="2">Os03g0395801 protein</fullName>
    </submittedName>
</protein>
<dbReference type="Gramene" id="Os03t0395801-01">
    <property type="protein sequence ID" value="Os03t0395801-01"/>
    <property type="gene ID" value="Os03g0395801"/>
</dbReference>
<evidence type="ECO:0000313" key="3">
    <source>
        <dbReference type="Proteomes" id="UP000059680"/>
    </source>
</evidence>
<organism evidence="2 3">
    <name type="scientific">Oryza sativa subsp. japonica</name>
    <name type="common">Rice</name>
    <dbReference type="NCBI Taxonomy" id="39947"/>
    <lineage>
        <taxon>Eukaryota</taxon>
        <taxon>Viridiplantae</taxon>
        <taxon>Streptophyta</taxon>
        <taxon>Embryophyta</taxon>
        <taxon>Tracheophyta</taxon>
        <taxon>Spermatophyta</taxon>
        <taxon>Magnoliopsida</taxon>
        <taxon>Liliopsida</taxon>
        <taxon>Poales</taxon>
        <taxon>Poaceae</taxon>
        <taxon>BOP clade</taxon>
        <taxon>Oryzoideae</taxon>
        <taxon>Oryzeae</taxon>
        <taxon>Oryzinae</taxon>
        <taxon>Oryza</taxon>
        <taxon>Oryza sativa</taxon>
    </lineage>
</organism>